<organism evidence="1 2">
    <name type="scientific">Ammoniphilus resinae</name>
    <dbReference type="NCBI Taxonomy" id="861532"/>
    <lineage>
        <taxon>Bacteria</taxon>
        <taxon>Bacillati</taxon>
        <taxon>Bacillota</taxon>
        <taxon>Bacilli</taxon>
        <taxon>Bacillales</taxon>
        <taxon>Paenibacillaceae</taxon>
        <taxon>Aneurinibacillus group</taxon>
        <taxon>Ammoniphilus</taxon>
    </lineage>
</organism>
<dbReference type="InterPro" id="IPR010982">
    <property type="entry name" value="Lambda_DNA-bd_dom_sf"/>
</dbReference>
<accession>A0ABS4GXM7</accession>
<protein>
    <submittedName>
        <fullName evidence="1">Transcriptional regulator with XRE-family HTH domain</fullName>
    </submittedName>
</protein>
<dbReference type="RefSeq" id="WP_209812995.1">
    <property type="nucleotide sequence ID" value="NZ_JAGGKT010000036.1"/>
</dbReference>
<name>A0ABS4GXM7_9BACL</name>
<proteinExistence type="predicted"/>
<evidence type="ECO:0000313" key="2">
    <source>
        <dbReference type="Proteomes" id="UP001519343"/>
    </source>
</evidence>
<sequence>MSVSLEFICNLYEKTYTEVGEAIGRSPQELSNWAKQRRPIPKESLASLCDYFKVDERSIVDNKRYCKSLSKVEELNLQIDFWVKKSEDEAEEYTDLVYDPEDDKEYEVERIYFPHQEIIMELRKQKRKQMLLYKIDLLIHRYDETEGEPKLLNDIKGDFNTELFERVETVLREGSEKEIKALNTLLYILTEYGFGKPNPFEHLEGELFNDFLIALKKQGI</sequence>
<dbReference type="Proteomes" id="UP001519343">
    <property type="component" value="Unassembled WGS sequence"/>
</dbReference>
<dbReference type="Gene3D" id="1.10.260.40">
    <property type="entry name" value="lambda repressor-like DNA-binding domains"/>
    <property type="match status" value="1"/>
</dbReference>
<gene>
    <name evidence="1" type="ORF">J2Z37_005053</name>
</gene>
<dbReference type="SUPFAM" id="SSF47413">
    <property type="entry name" value="lambda repressor-like DNA-binding domains"/>
    <property type="match status" value="1"/>
</dbReference>
<comment type="caution">
    <text evidence="1">The sequence shown here is derived from an EMBL/GenBank/DDBJ whole genome shotgun (WGS) entry which is preliminary data.</text>
</comment>
<keyword evidence="2" id="KW-1185">Reference proteome</keyword>
<dbReference type="EMBL" id="JAGGKT010000036">
    <property type="protein sequence ID" value="MBP1935033.1"/>
    <property type="molecule type" value="Genomic_DNA"/>
</dbReference>
<reference evidence="1 2" key="1">
    <citation type="submission" date="2021-03" db="EMBL/GenBank/DDBJ databases">
        <title>Genomic Encyclopedia of Type Strains, Phase IV (KMG-IV): sequencing the most valuable type-strain genomes for metagenomic binning, comparative biology and taxonomic classification.</title>
        <authorList>
            <person name="Goeker M."/>
        </authorList>
    </citation>
    <scope>NUCLEOTIDE SEQUENCE [LARGE SCALE GENOMIC DNA]</scope>
    <source>
        <strain evidence="1 2">DSM 24738</strain>
    </source>
</reference>
<evidence type="ECO:0000313" key="1">
    <source>
        <dbReference type="EMBL" id="MBP1935033.1"/>
    </source>
</evidence>